<evidence type="ECO:0000256" key="1">
    <source>
        <dbReference type="ARBA" id="ARBA00002024"/>
    </source>
</evidence>
<protein>
    <recommendedName>
        <fullName evidence="3">Mammalian ependymin-related protein 1</fullName>
    </recommendedName>
</protein>
<dbReference type="GO" id="GO:0007160">
    <property type="term" value="P:cell-matrix adhesion"/>
    <property type="evidence" value="ECO:0007669"/>
    <property type="project" value="InterPro"/>
</dbReference>
<keyword evidence="5" id="KW-1185">Reference proteome</keyword>
<evidence type="ECO:0000256" key="2">
    <source>
        <dbReference type="ARBA" id="ARBA00010771"/>
    </source>
</evidence>
<keyword evidence="4" id="KW-0732">Signal</keyword>
<dbReference type="GO" id="GO:0005509">
    <property type="term" value="F:calcium ion binding"/>
    <property type="evidence" value="ECO:0007669"/>
    <property type="project" value="InterPro"/>
</dbReference>
<accession>A0A6P5AGN4</accession>
<dbReference type="PANTHER" id="PTHR10697:SF1">
    <property type="entry name" value="MAMMALIAN EPENDYMIN-RELATED PROTEIN 1"/>
    <property type="match status" value="1"/>
</dbReference>
<dbReference type="OrthoDB" id="6084362at2759"/>
<dbReference type="GO" id="GO:0005764">
    <property type="term" value="C:lysosome"/>
    <property type="evidence" value="ECO:0007669"/>
    <property type="project" value="TreeGrafter"/>
</dbReference>
<sequence>MKTLLLFLFVAVAAVYSQVPERCEAPQAFESKIGRLDTIRGFFLRAKVSYDARNMRTRVIEEVETREERDYYDVLYLHNTQPGKEYRFNLKTKQCETTMLNTTFRRFEIPDFARPLGEFTVGTKGEPGEGVDVTLWGGRTEDGADWAGVFTLAGCVPVNDRYIRNATSFDNIDFYDVTLGIANASVFIPPHECMP</sequence>
<feature type="signal peptide" evidence="4">
    <location>
        <begin position="1"/>
        <end position="17"/>
    </location>
</feature>
<organism evidence="5 6">
    <name type="scientific">Branchiostoma belcheri</name>
    <name type="common">Amphioxus</name>
    <dbReference type="NCBI Taxonomy" id="7741"/>
    <lineage>
        <taxon>Eukaryota</taxon>
        <taxon>Metazoa</taxon>
        <taxon>Chordata</taxon>
        <taxon>Cephalochordata</taxon>
        <taxon>Leptocardii</taxon>
        <taxon>Amphioxiformes</taxon>
        <taxon>Branchiostomatidae</taxon>
        <taxon>Branchiostoma</taxon>
    </lineage>
</organism>
<evidence type="ECO:0000313" key="6">
    <source>
        <dbReference type="RefSeq" id="XP_019640996.1"/>
    </source>
</evidence>
<reference evidence="6" key="1">
    <citation type="submission" date="2025-08" db="UniProtKB">
        <authorList>
            <consortium name="RefSeq"/>
        </authorList>
    </citation>
    <scope>IDENTIFICATION</scope>
    <source>
        <tissue evidence="6">Gonad</tissue>
    </source>
</reference>
<dbReference type="GeneID" id="109482632"/>
<dbReference type="InterPro" id="IPR001299">
    <property type="entry name" value="Ependymin"/>
</dbReference>
<comment type="similarity">
    <text evidence="2">Belongs to the ependymin family.</text>
</comment>
<dbReference type="Proteomes" id="UP000515135">
    <property type="component" value="Unplaced"/>
</dbReference>
<dbReference type="KEGG" id="bbel:109482632"/>
<dbReference type="AlphaFoldDB" id="A0A6P5AGN4"/>
<dbReference type="Pfam" id="PF00811">
    <property type="entry name" value="Ependymin"/>
    <property type="match status" value="1"/>
</dbReference>
<feature type="chain" id="PRO_5027862677" description="Mammalian ependymin-related protein 1" evidence="4">
    <location>
        <begin position="18"/>
        <end position="195"/>
    </location>
</feature>
<evidence type="ECO:0000256" key="4">
    <source>
        <dbReference type="SAM" id="SignalP"/>
    </source>
</evidence>
<evidence type="ECO:0000313" key="5">
    <source>
        <dbReference type="Proteomes" id="UP000515135"/>
    </source>
</evidence>
<name>A0A6P5AGN4_BRABE</name>
<proteinExistence type="inferred from homology"/>
<evidence type="ECO:0000256" key="3">
    <source>
        <dbReference type="ARBA" id="ARBA00020678"/>
    </source>
</evidence>
<comment type="function">
    <text evidence="1">Binds anionic lipids and gangliosides at acidic pH.</text>
</comment>
<dbReference type="PANTHER" id="PTHR10697">
    <property type="entry name" value="MAMMALIAN EPENDYMIN-RELATED PROTEIN 1"/>
    <property type="match status" value="1"/>
</dbReference>
<dbReference type="RefSeq" id="XP_019640996.1">
    <property type="nucleotide sequence ID" value="XM_019785437.1"/>
</dbReference>
<dbReference type="GO" id="GO:0005576">
    <property type="term" value="C:extracellular region"/>
    <property type="evidence" value="ECO:0007669"/>
    <property type="project" value="InterPro"/>
</dbReference>
<gene>
    <name evidence="6" type="primary">LOC109482632</name>
</gene>